<dbReference type="Gene3D" id="1.10.357.10">
    <property type="entry name" value="Tetracycline Repressor, domain 2"/>
    <property type="match status" value="1"/>
</dbReference>
<dbReference type="InterPro" id="IPR009057">
    <property type="entry name" value="Homeodomain-like_sf"/>
</dbReference>
<dbReference type="AlphaFoldDB" id="A0A2N3PVS5"/>
<dbReference type="InterPro" id="IPR050109">
    <property type="entry name" value="HTH-type_TetR-like_transc_reg"/>
</dbReference>
<dbReference type="PANTHER" id="PTHR30328:SF54">
    <property type="entry name" value="HTH-TYPE TRANSCRIPTIONAL REPRESSOR SCO4008"/>
    <property type="match status" value="1"/>
</dbReference>
<dbReference type="PRINTS" id="PR00455">
    <property type="entry name" value="HTHTETR"/>
</dbReference>
<dbReference type="PROSITE" id="PS50977">
    <property type="entry name" value="HTH_TETR_2"/>
    <property type="match status" value="1"/>
</dbReference>
<accession>A0A2N3PVS5</accession>
<dbReference type="EMBL" id="PIUM01000011">
    <property type="protein sequence ID" value="PKU24504.1"/>
    <property type="molecule type" value="Genomic_DNA"/>
</dbReference>
<evidence type="ECO:0000313" key="5">
    <source>
        <dbReference type="Proteomes" id="UP000233293"/>
    </source>
</evidence>
<dbReference type="Proteomes" id="UP000233293">
    <property type="component" value="Unassembled WGS sequence"/>
</dbReference>
<feature type="DNA-binding region" description="H-T-H motif" evidence="2">
    <location>
        <begin position="46"/>
        <end position="65"/>
    </location>
</feature>
<dbReference type="PANTHER" id="PTHR30328">
    <property type="entry name" value="TRANSCRIPTIONAL REPRESSOR"/>
    <property type="match status" value="1"/>
</dbReference>
<dbReference type="Gene3D" id="1.10.10.60">
    <property type="entry name" value="Homeodomain-like"/>
    <property type="match status" value="1"/>
</dbReference>
<feature type="domain" description="HTH tetR-type" evidence="3">
    <location>
        <begin position="23"/>
        <end position="83"/>
    </location>
</feature>
<evidence type="ECO:0000313" key="4">
    <source>
        <dbReference type="EMBL" id="PKU24504.1"/>
    </source>
</evidence>
<evidence type="ECO:0000256" key="1">
    <source>
        <dbReference type="ARBA" id="ARBA00023125"/>
    </source>
</evidence>
<keyword evidence="5" id="KW-1185">Reference proteome</keyword>
<sequence>MGDVVRKLHVVPNDGGGAGRVRRANLAQILKAAEQVFAETGFTGATMAEIADKADLPKANLHYYFGTKEELYRAVLDNILVIWQNTVSSILPEADPAQAIADYVRSKMEVARTRPYASKVFANEIIRGAGLIEGFLSNDLKNQVEEKSAILERWMAEGRMARLDPKNLFFMIWAMTQHYADFDAQIRLVLGKRQLSRKDFSHFTEEVVRAVLRIAGLEPPED</sequence>
<dbReference type="SUPFAM" id="SSF46689">
    <property type="entry name" value="Homeodomain-like"/>
    <property type="match status" value="1"/>
</dbReference>
<comment type="caution">
    <text evidence="4">The sequence shown here is derived from an EMBL/GenBank/DDBJ whole genome shotgun (WGS) entry which is preliminary data.</text>
</comment>
<dbReference type="SUPFAM" id="SSF48498">
    <property type="entry name" value="Tetracyclin repressor-like, C-terminal domain"/>
    <property type="match status" value="1"/>
</dbReference>
<dbReference type="GO" id="GO:0003677">
    <property type="term" value="F:DNA binding"/>
    <property type="evidence" value="ECO:0007669"/>
    <property type="project" value="UniProtKB-UniRule"/>
</dbReference>
<dbReference type="Pfam" id="PF08362">
    <property type="entry name" value="TetR_C_3"/>
    <property type="match status" value="1"/>
</dbReference>
<name>A0A2N3PVS5_9PROT</name>
<protein>
    <submittedName>
        <fullName evidence="4">TetR family transcriptional regulator</fullName>
    </submittedName>
</protein>
<dbReference type="GO" id="GO:0045892">
    <property type="term" value="P:negative regulation of DNA-templated transcription"/>
    <property type="evidence" value="ECO:0007669"/>
    <property type="project" value="InterPro"/>
</dbReference>
<dbReference type="InterPro" id="IPR036271">
    <property type="entry name" value="Tet_transcr_reg_TetR-rel_C_sf"/>
</dbReference>
<dbReference type="RefSeq" id="WP_101250789.1">
    <property type="nucleotide sequence ID" value="NZ_PIUM01000011.1"/>
</dbReference>
<dbReference type="OrthoDB" id="2356263at2"/>
<evidence type="ECO:0000256" key="2">
    <source>
        <dbReference type="PROSITE-ProRule" id="PRU00335"/>
    </source>
</evidence>
<dbReference type="InterPro" id="IPR013573">
    <property type="entry name" value="Tscrpt_reg_YcdC_C"/>
</dbReference>
<organism evidence="4 5">
    <name type="scientific">Telmatospirillum siberiense</name>
    <dbReference type="NCBI Taxonomy" id="382514"/>
    <lineage>
        <taxon>Bacteria</taxon>
        <taxon>Pseudomonadati</taxon>
        <taxon>Pseudomonadota</taxon>
        <taxon>Alphaproteobacteria</taxon>
        <taxon>Rhodospirillales</taxon>
        <taxon>Rhodospirillaceae</taxon>
        <taxon>Telmatospirillum</taxon>
    </lineage>
</organism>
<gene>
    <name evidence="4" type="ORF">CWS72_11230</name>
</gene>
<proteinExistence type="predicted"/>
<dbReference type="Pfam" id="PF00440">
    <property type="entry name" value="TetR_N"/>
    <property type="match status" value="1"/>
</dbReference>
<reference evidence="5" key="1">
    <citation type="submission" date="2017-12" db="EMBL/GenBank/DDBJ databases">
        <title>Draft genome sequence of Telmatospirillum siberiense 26-4b1T, an acidotolerant peatland alphaproteobacterium potentially involved in sulfur cycling.</title>
        <authorList>
            <person name="Hausmann B."/>
            <person name="Pjevac P."/>
            <person name="Schreck K."/>
            <person name="Herbold C.W."/>
            <person name="Daims H."/>
            <person name="Wagner M."/>
            <person name="Pester M."/>
            <person name="Loy A."/>
        </authorList>
    </citation>
    <scope>NUCLEOTIDE SEQUENCE [LARGE SCALE GENOMIC DNA]</scope>
    <source>
        <strain evidence="5">26-4b1</strain>
    </source>
</reference>
<evidence type="ECO:0000259" key="3">
    <source>
        <dbReference type="PROSITE" id="PS50977"/>
    </source>
</evidence>
<keyword evidence="1 2" id="KW-0238">DNA-binding</keyword>
<dbReference type="InterPro" id="IPR001647">
    <property type="entry name" value="HTH_TetR"/>
</dbReference>